<sequence length="488" mass="55255">MAKATDGAKGMAARLAHRAGLKHESSDQSTSLSHDAKLTRSKSDDNELAATENTHSPFEFSANYWPEGIALPESGKLHLDESSLLFEGTTTELTFYYEDIAIDKTSKMGAFKITVANHNEGGHTEYLFTTILKDRKLVFDTICDAIEKAKMQPVIKKKKEKPFEMPLDEIISKMNFIGKERLKGVSMQDYYEVAWSEGNNCEKPPIYAPFLESCGKNNVVVSEWEEGEFTGNWCEQTYTHQRVITFNFMKQTIGQTLVEVKHTQRLVRCNDDRCIVHISMQMKGFPYADCFVVEVRHVASRYGARDLIIEVGMHVRFVKGCLFEGKIRNNTGKETSTAQLELLRRIVEGSTEYAVEVEGESDSEEPEKPMYNEDNIPSPVNDKVNGEAATISRSAELSEAKNSALKTLLLVLASLFQKYFQPYTSYRYSEIQPTSVSECLDDVHQRIGVLKDVCLVSVHEELREEVLTEIAKIEESLKKIERMSVDEK</sequence>
<dbReference type="PROSITE" id="PS51778">
    <property type="entry name" value="VAST"/>
    <property type="match status" value="1"/>
</dbReference>
<comment type="caution">
    <text evidence="5">The sequence shown here is derived from an EMBL/GenBank/DDBJ whole genome shotgun (WGS) entry which is preliminary data.</text>
</comment>
<dbReference type="AlphaFoldDB" id="A0ABD3NIA7"/>
<evidence type="ECO:0000313" key="6">
    <source>
        <dbReference type="Proteomes" id="UP001530400"/>
    </source>
</evidence>
<comment type="subcellular location">
    <subcellularLocation>
        <location evidence="1">Membrane</location>
    </subcellularLocation>
</comment>
<gene>
    <name evidence="5" type="ORF">ACHAWO_010549</name>
</gene>
<dbReference type="InterPro" id="IPR031968">
    <property type="entry name" value="VASt"/>
</dbReference>
<reference evidence="5 6" key="1">
    <citation type="submission" date="2024-10" db="EMBL/GenBank/DDBJ databases">
        <title>Updated reference genomes for cyclostephanoid diatoms.</title>
        <authorList>
            <person name="Roberts W.R."/>
            <person name="Alverson A.J."/>
        </authorList>
    </citation>
    <scope>NUCLEOTIDE SEQUENCE [LARGE SCALE GENOMIC DNA]</scope>
    <source>
        <strain evidence="5 6">AJA010-31</strain>
    </source>
</reference>
<feature type="region of interest" description="Disordered" evidence="3">
    <location>
        <begin position="1"/>
        <end position="52"/>
    </location>
</feature>
<dbReference type="GO" id="GO:0016020">
    <property type="term" value="C:membrane"/>
    <property type="evidence" value="ECO:0007669"/>
    <property type="project" value="UniProtKB-SubCell"/>
</dbReference>
<dbReference type="Proteomes" id="UP001530400">
    <property type="component" value="Unassembled WGS sequence"/>
</dbReference>
<feature type="region of interest" description="Disordered" evidence="3">
    <location>
        <begin position="357"/>
        <end position="382"/>
    </location>
</feature>
<evidence type="ECO:0000256" key="3">
    <source>
        <dbReference type="SAM" id="MobiDB-lite"/>
    </source>
</evidence>
<feature type="compositionally biased region" description="Basic and acidic residues" evidence="3">
    <location>
        <begin position="34"/>
        <end position="45"/>
    </location>
</feature>
<feature type="domain" description="VASt" evidence="4">
    <location>
        <begin position="173"/>
        <end position="355"/>
    </location>
</feature>
<accession>A0ABD3NIA7</accession>
<keyword evidence="2" id="KW-0472">Membrane</keyword>
<organism evidence="5 6">
    <name type="scientific">Cyclotella atomus</name>
    <dbReference type="NCBI Taxonomy" id="382360"/>
    <lineage>
        <taxon>Eukaryota</taxon>
        <taxon>Sar</taxon>
        <taxon>Stramenopiles</taxon>
        <taxon>Ochrophyta</taxon>
        <taxon>Bacillariophyta</taxon>
        <taxon>Coscinodiscophyceae</taxon>
        <taxon>Thalassiosirophycidae</taxon>
        <taxon>Stephanodiscales</taxon>
        <taxon>Stephanodiscaceae</taxon>
        <taxon>Cyclotella</taxon>
    </lineage>
</organism>
<evidence type="ECO:0000256" key="2">
    <source>
        <dbReference type="ARBA" id="ARBA00023136"/>
    </source>
</evidence>
<name>A0ABD3NIA7_9STRA</name>
<proteinExistence type="predicted"/>
<evidence type="ECO:0000259" key="4">
    <source>
        <dbReference type="PROSITE" id="PS51778"/>
    </source>
</evidence>
<dbReference type="PANTHER" id="PTHR47666">
    <property type="entry name" value="PROTEIN VASCULAR ASSOCIATED DEATH 1, CHLOROPLASTIC"/>
    <property type="match status" value="1"/>
</dbReference>
<protein>
    <recommendedName>
        <fullName evidence="4">VASt domain-containing protein</fullName>
    </recommendedName>
</protein>
<keyword evidence="6" id="KW-1185">Reference proteome</keyword>
<dbReference type="Pfam" id="PF16016">
    <property type="entry name" value="VASt"/>
    <property type="match status" value="1"/>
</dbReference>
<evidence type="ECO:0000313" key="5">
    <source>
        <dbReference type="EMBL" id="KAL3775741.1"/>
    </source>
</evidence>
<dbReference type="EMBL" id="JALLPJ020001138">
    <property type="protein sequence ID" value="KAL3775741.1"/>
    <property type="molecule type" value="Genomic_DNA"/>
</dbReference>
<dbReference type="PANTHER" id="PTHR47666:SF1">
    <property type="entry name" value="PROTEIN VASCULAR ASSOCIATED DEATH 1, CHLOROPLASTIC"/>
    <property type="match status" value="1"/>
</dbReference>
<evidence type="ECO:0000256" key="1">
    <source>
        <dbReference type="ARBA" id="ARBA00004370"/>
    </source>
</evidence>